<sequence>PNSSLSTTGLVGWLPINEDTGTDIYSINETTSRVFTDGIIGATYLNDAIDVTLTNGTDYNVGGNIFTTINQDLAWTQINATYFFGSSTSTSTTTILRLTGIFLALSFIIFLLIPIVILIKNKKK</sequence>
<dbReference type="AlphaFoldDB" id="A0A0F8ZY24"/>
<accession>A0A0F8ZY24</accession>
<keyword evidence="1" id="KW-0472">Membrane</keyword>
<evidence type="ECO:0000313" key="2">
    <source>
        <dbReference type="EMBL" id="KKK98753.1"/>
    </source>
</evidence>
<organism evidence="2">
    <name type="scientific">marine sediment metagenome</name>
    <dbReference type="NCBI Taxonomy" id="412755"/>
    <lineage>
        <taxon>unclassified sequences</taxon>
        <taxon>metagenomes</taxon>
        <taxon>ecological metagenomes</taxon>
    </lineage>
</organism>
<keyword evidence="1" id="KW-0812">Transmembrane</keyword>
<keyword evidence="1" id="KW-1133">Transmembrane helix</keyword>
<feature type="non-terminal residue" evidence="2">
    <location>
        <position position="1"/>
    </location>
</feature>
<name>A0A0F8ZY24_9ZZZZ</name>
<reference evidence="2" key="1">
    <citation type="journal article" date="2015" name="Nature">
        <title>Complex archaea that bridge the gap between prokaryotes and eukaryotes.</title>
        <authorList>
            <person name="Spang A."/>
            <person name="Saw J.H."/>
            <person name="Jorgensen S.L."/>
            <person name="Zaremba-Niedzwiedzka K."/>
            <person name="Martijn J."/>
            <person name="Lind A.E."/>
            <person name="van Eijk R."/>
            <person name="Schleper C."/>
            <person name="Guy L."/>
            <person name="Ettema T.J."/>
        </authorList>
    </citation>
    <scope>NUCLEOTIDE SEQUENCE</scope>
</reference>
<protein>
    <submittedName>
        <fullName evidence="2">Uncharacterized protein</fullName>
    </submittedName>
</protein>
<evidence type="ECO:0000256" key="1">
    <source>
        <dbReference type="SAM" id="Phobius"/>
    </source>
</evidence>
<dbReference type="EMBL" id="LAZR01045488">
    <property type="protein sequence ID" value="KKK98753.1"/>
    <property type="molecule type" value="Genomic_DNA"/>
</dbReference>
<feature type="transmembrane region" description="Helical" evidence="1">
    <location>
        <begin position="95"/>
        <end position="119"/>
    </location>
</feature>
<comment type="caution">
    <text evidence="2">The sequence shown here is derived from an EMBL/GenBank/DDBJ whole genome shotgun (WGS) entry which is preliminary data.</text>
</comment>
<proteinExistence type="predicted"/>
<gene>
    <name evidence="2" type="ORF">LCGC14_2639620</name>
</gene>